<name>A0AAV3T9K5_9EURY</name>
<proteinExistence type="predicted"/>
<dbReference type="InterPro" id="IPR023393">
    <property type="entry name" value="START-like_dom_sf"/>
</dbReference>
<comment type="caution">
    <text evidence="1">The sequence shown here is derived from an EMBL/GenBank/DDBJ whole genome shotgun (WGS) entry which is preliminary data.</text>
</comment>
<dbReference type="SUPFAM" id="SSF55961">
    <property type="entry name" value="Bet v1-like"/>
    <property type="match status" value="1"/>
</dbReference>
<organism evidence="1 2">
    <name type="scientific">Natronoarchaeum mannanilyticum</name>
    <dbReference type="NCBI Taxonomy" id="926360"/>
    <lineage>
        <taxon>Archaea</taxon>
        <taxon>Methanobacteriati</taxon>
        <taxon>Methanobacteriota</taxon>
        <taxon>Stenosarchaea group</taxon>
        <taxon>Halobacteria</taxon>
        <taxon>Halobacteriales</taxon>
        <taxon>Natronoarchaeaceae</taxon>
    </lineage>
</organism>
<dbReference type="InterPro" id="IPR019587">
    <property type="entry name" value="Polyketide_cyclase/dehydratase"/>
</dbReference>
<evidence type="ECO:0008006" key="3">
    <source>
        <dbReference type="Google" id="ProtNLM"/>
    </source>
</evidence>
<evidence type="ECO:0000313" key="1">
    <source>
        <dbReference type="EMBL" id="GAA0667342.1"/>
    </source>
</evidence>
<dbReference type="Proteomes" id="UP001500420">
    <property type="component" value="Unassembled WGS sequence"/>
</dbReference>
<dbReference type="Gene3D" id="3.30.530.20">
    <property type="match status" value="1"/>
</dbReference>
<dbReference type="AlphaFoldDB" id="A0AAV3T9K5"/>
<evidence type="ECO:0000313" key="2">
    <source>
        <dbReference type="Proteomes" id="UP001500420"/>
    </source>
</evidence>
<gene>
    <name evidence="1" type="ORF">GCM10009020_11050</name>
</gene>
<dbReference type="Pfam" id="PF10604">
    <property type="entry name" value="Polyketide_cyc2"/>
    <property type="match status" value="1"/>
</dbReference>
<dbReference type="RefSeq" id="WP_343772911.1">
    <property type="nucleotide sequence ID" value="NZ_BAAADV010000001.1"/>
</dbReference>
<protein>
    <recommendedName>
        <fullName evidence="3">Polyketide cyclase</fullName>
    </recommendedName>
</protein>
<dbReference type="EMBL" id="BAAADV010000001">
    <property type="protein sequence ID" value="GAA0667342.1"/>
    <property type="molecule type" value="Genomic_DNA"/>
</dbReference>
<accession>A0AAV3T9K5</accession>
<reference evidence="1 2" key="1">
    <citation type="journal article" date="2019" name="Int. J. Syst. Evol. Microbiol.">
        <title>The Global Catalogue of Microorganisms (GCM) 10K type strain sequencing project: providing services to taxonomists for standard genome sequencing and annotation.</title>
        <authorList>
            <consortium name="The Broad Institute Genomics Platform"/>
            <consortium name="The Broad Institute Genome Sequencing Center for Infectious Disease"/>
            <person name="Wu L."/>
            <person name="Ma J."/>
        </authorList>
    </citation>
    <scope>NUCLEOTIDE SEQUENCE [LARGE SCALE GENOMIC DNA]</scope>
    <source>
        <strain evidence="1 2">JCM 16328</strain>
    </source>
</reference>
<sequence>MRTVEVSRFVRAPPAAVERALTPRQIVEYEGSFSVREIEEREDETVVAAGGPGLELALRFEPRERGYDYEQLGTGGPLGAMETTLTYDPEDEGTRVRASSSVSLGAPPAAIADRIAGWKRRGELDRLLDALAEVVE</sequence>
<keyword evidence="2" id="KW-1185">Reference proteome</keyword>